<dbReference type="OrthoDB" id="7888976at2"/>
<dbReference type="InterPro" id="IPR019285">
    <property type="entry name" value="DUF2336"/>
</dbReference>
<reference evidence="1 2" key="1">
    <citation type="submission" date="2017-09" db="EMBL/GenBank/DDBJ databases">
        <authorList>
            <person name="Ehlers B."/>
            <person name="Leendertz F.H."/>
        </authorList>
    </citation>
    <scope>NUCLEOTIDE SEQUENCE [LARGE SCALE GENOMIC DNA]</scope>
    <source>
        <strain evidence="1 2">USBA 140</strain>
    </source>
</reference>
<name>A0A286GPJ6_9PROT</name>
<dbReference type="Pfam" id="PF10098">
    <property type="entry name" value="DUF2336"/>
    <property type="match status" value="1"/>
</dbReference>
<dbReference type="RefSeq" id="WP_097279965.1">
    <property type="nucleotide sequence ID" value="NZ_OCNJ01000006.1"/>
</dbReference>
<evidence type="ECO:0000313" key="1">
    <source>
        <dbReference type="EMBL" id="SOD96999.1"/>
    </source>
</evidence>
<keyword evidence="2" id="KW-1185">Reference proteome</keyword>
<dbReference type="Proteomes" id="UP000219621">
    <property type="component" value="Unassembled WGS sequence"/>
</dbReference>
<accession>A0A286GPJ6</accession>
<dbReference type="EMBL" id="OCNJ01000006">
    <property type="protein sequence ID" value="SOD96999.1"/>
    <property type="molecule type" value="Genomic_DNA"/>
</dbReference>
<dbReference type="AlphaFoldDB" id="A0A286GPJ6"/>
<proteinExistence type="predicted"/>
<sequence>MNSLSALQEGSDADPAVLGYEEARALAADPRMEVRQRVAALSVAPPEVLYYLAQDAETAVRLAVAANPGAPAKANLRLADDADESVRAALAAKVADLQRTGLLPPGARAASITFDVLDRLSRDRLTAVRAAVADGLKDVTAVDPSLVRRLARDVEILVAAPILEFSPILDDQDLLDIIRENAVAGALAAIARRAYVGAEVTEAIVASGDARAVTHLLYNAGSQLQEHTLDSLISSADREPDWQLPLARRAELPEPSVRRLAEMVADHVLARLMERGDLTPEATERLREVVNNRLDQRLTDGPGALPSPYAAEAEERFAPLLVRAREMQVRGELTEGQLMVSLLTDHVDDLVAGLAVLADQPVRVVLEILASQSPRAVAALARAAGVSARFGLELQVKLGRIAHEVALKPLPDGGHPVTETETAWQIEMYAER</sequence>
<dbReference type="InterPro" id="IPR011989">
    <property type="entry name" value="ARM-like"/>
</dbReference>
<evidence type="ECO:0000313" key="2">
    <source>
        <dbReference type="Proteomes" id="UP000219621"/>
    </source>
</evidence>
<dbReference type="Gene3D" id="1.25.10.10">
    <property type="entry name" value="Leucine-rich Repeat Variant"/>
    <property type="match status" value="1"/>
</dbReference>
<protein>
    <submittedName>
        <fullName evidence="1">Uncharacterized conserved protein, DUF2336 family</fullName>
    </submittedName>
</protein>
<organism evidence="1 2">
    <name type="scientific">Caenispirillum bisanense</name>
    <dbReference type="NCBI Taxonomy" id="414052"/>
    <lineage>
        <taxon>Bacteria</taxon>
        <taxon>Pseudomonadati</taxon>
        <taxon>Pseudomonadota</taxon>
        <taxon>Alphaproteobacteria</taxon>
        <taxon>Rhodospirillales</taxon>
        <taxon>Novispirillaceae</taxon>
        <taxon>Caenispirillum</taxon>
    </lineage>
</organism>
<gene>
    <name evidence="1" type="ORF">SAMN05421508_106201</name>
</gene>